<dbReference type="Pfam" id="PF00300">
    <property type="entry name" value="His_Phos_1"/>
    <property type="match status" value="1"/>
</dbReference>
<evidence type="ECO:0000256" key="2">
    <source>
        <dbReference type="ARBA" id="ARBA00023235"/>
    </source>
</evidence>
<dbReference type="GO" id="GO:0004619">
    <property type="term" value="F:phosphoglycerate mutase activity"/>
    <property type="evidence" value="ECO:0007669"/>
    <property type="project" value="UniProtKB-EC"/>
</dbReference>
<dbReference type="InterPro" id="IPR001345">
    <property type="entry name" value="PG/BPGM_mutase_AS"/>
</dbReference>
<gene>
    <name evidence="3" type="ORF">JOE21_003476</name>
</gene>
<organism evidence="3 4">
    <name type="scientific">Desmospora profundinema</name>
    <dbReference type="NCBI Taxonomy" id="1571184"/>
    <lineage>
        <taxon>Bacteria</taxon>
        <taxon>Bacillati</taxon>
        <taxon>Bacillota</taxon>
        <taxon>Bacilli</taxon>
        <taxon>Bacillales</taxon>
        <taxon>Thermoactinomycetaceae</taxon>
        <taxon>Desmospora</taxon>
    </lineage>
</organism>
<dbReference type="CDD" id="cd07067">
    <property type="entry name" value="HP_PGM_like"/>
    <property type="match status" value="1"/>
</dbReference>
<evidence type="ECO:0000256" key="1">
    <source>
        <dbReference type="ARBA" id="ARBA00023152"/>
    </source>
</evidence>
<accession>A0ABU1IRN1</accession>
<dbReference type="Proteomes" id="UP001185012">
    <property type="component" value="Unassembled WGS sequence"/>
</dbReference>
<dbReference type="SMART" id="SM00855">
    <property type="entry name" value="PGAM"/>
    <property type="match status" value="1"/>
</dbReference>
<keyword evidence="1" id="KW-0324">Glycolysis</keyword>
<dbReference type="PROSITE" id="PS00175">
    <property type="entry name" value="PG_MUTASE"/>
    <property type="match status" value="1"/>
</dbReference>
<dbReference type="PANTHER" id="PTHR48100">
    <property type="entry name" value="BROAD-SPECIFICITY PHOSPHATASE YOR283W-RELATED"/>
    <property type="match status" value="1"/>
</dbReference>
<reference evidence="3 4" key="1">
    <citation type="submission" date="2023-07" db="EMBL/GenBank/DDBJ databases">
        <title>Genomic Encyclopedia of Type Strains, Phase IV (KMG-IV): sequencing the most valuable type-strain genomes for metagenomic binning, comparative biology and taxonomic classification.</title>
        <authorList>
            <person name="Goeker M."/>
        </authorList>
    </citation>
    <scope>NUCLEOTIDE SEQUENCE [LARGE SCALE GENOMIC DNA]</scope>
    <source>
        <strain evidence="3 4">DSM 45903</strain>
    </source>
</reference>
<dbReference type="Gene3D" id="3.40.50.1240">
    <property type="entry name" value="Phosphoglycerate mutase-like"/>
    <property type="match status" value="1"/>
</dbReference>
<dbReference type="InterPro" id="IPR013078">
    <property type="entry name" value="His_Pase_superF_clade-1"/>
</dbReference>
<name>A0ABU1IRN1_9BACL</name>
<dbReference type="EC" id="5.4.2.12" evidence="3"/>
<evidence type="ECO:0000313" key="4">
    <source>
        <dbReference type="Proteomes" id="UP001185012"/>
    </source>
</evidence>
<dbReference type="RefSeq" id="WP_309868507.1">
    <property type="nucleotide sequence ID" value="NZ_JAVDQG010000009.1"/>
</dbReference>
<dbReference type="InterPro" id="IPR029033">
    <property type="entry name" value="His_PPase_superfam"/>
</dbReference>
<dbReference type="PANTHER" id="PTHR48100:SF1">
    <property type="entry name" value="HISTIDINE PHOSPHATASE FAMILY PROTEIN-RELATED"/>
    <property type="match status" value="1"/>
</dbReference>
<dbReference type="EMBL" id="JAVDQG010000009">
    <property type="protein sequence ID" value="MDR6227461.1"/>
    <property type="molecule type" value="Genomic_DNA"/>
</dbReference>
<comment type="caution">
    <text evidence="3">The sequence shown here is derived from an EMBL/GenBank/DDBJ whole genome shotgun (WGS) entry which is preliminary data.</text>
</comment>
<protein>
    <submittedName>
        <fullName evidence="3">Phosphoglycerate mutase/uncharacterized phosphatase</fullName>
        <ecNumber evidence="3">5.4.2.12</ecNumber>
    </submittedName>
</protein>
<evidence type="ECO:0000313" key="3">
    <source>
        <dbReference type="EMBL" id="MDR6227461.1"/>
    </source>
</evidence>
<keyword evidence="4" id="KW-1185">Reference proteome</keyword>
<proteinExistence type="predicted"/>
<dbReference type="InterPro" id="IPR050275">
    <property type="entry name" value="PGM_Phosphatase"/>
</dbReference>
<keyword evidence="2 3" id="KW-0413">Isomerase</keyword>
<dbReference type="SUPFAM" id="SSF53254">
    <property type="entry name" value="Phosphoglycerate mutase-like"/>
    <property type="match status" value="1"/>
</dbReference>
<sequence>METHIYLIRHGETLWNREKRVQGHRDMPLSPEGVEQARRLAEHVKDWPLDALYASDLSRAIQTAEWLGRDRDLKVNTSSEIRERFFGEWEGLPIEEVKRRHPQKWLSIWHQGGQYGVEKAEETRRRMMSWLTTLLERHSGQRVAVVSHGGSINVVLEQVSGGVYGPGRTRIGNTAVSHLIHHKEEGWRVSAVNRDDHLQMV</sequence>